<evidence type="ECO:0000256" key="6">
    <source>
        <dbReference type="ARBA" id="ARBA00023288"/>
    </source>
</evidence>
<comment type="similarity">
    <text evidence="2">Belongs to the NlpA lipoprotein family.</text>
</comment>
<comment type="subcellular location">
    <subcellularLocation>
        <location evidence="1">Membrane</location>
        <topology evidence="1">Lipid-anchor</topology>
    </subcellularLocation>
</comment>
<keyword evidence="9" id="KW-1185">Reference proteome</keyword>
<evidence type="ECO:0000256" key="1">
    <source>
        <dbReference type="ARBA" id="ARBA00004635"/>
    </source>
</evidence>
<dbReference type="Proteomes" id="UP000668403">
    <property type="component" value="Unassembled WGS sequence"/>
</dbReference>
<keyword evidence="6" id="KW-0449">Lipoprotein</keyword>
<sequence length="301" mass="31893">MAFTRSGRIAASIAVLALGTAGLAGCAGNDGGGSGSGGGDDETVTIGVVGASDPYWQTFTDAAAEEGITVELQDFAEYTQPNPALSEGELDLNQFQHLQYLADYNISNEDDLVPIGATAIYPLGLFSTTHDSLEEIPDGGTVAIPSDPSNRARALNVLQEAGLVELSDGGTFASEPSDVEDSSRVEVMEMDASFTATSLADVDAAVVNNDFVTDAGLEFDEALFQDDPEAESAQPFINVFAARADDAENETYQKLVEIYQTNQDVQDGVYENSGDSAILLDTPVEELQQILRDAEDQIREN</sequence>
<dbReference type="InterPro" id="IPR004872">
    <property type="entry name" value="Lipoprotein_NlpA"/>
</dbReference>
<proteinExistence type="inferred from homology"/>
<dbReference type="PROSITE" id="PS51257">
    <property type="entry name" value="PROKAR_LIPOPROTEIN"/>
    <property type="match status" value="1"/>
</dbReference>
<keyword evidence="4" id="KW-0472">Membrane</keyword>
<evidence type="ECO:0000313" key="9">
    <source>
        <dbReference type="Proteomes" id="UP000668403"/>
    </source>
</evidence>
<dbReference type="Gene3D" id="3.40.190.10">
    <property type="entry name" value="Periplasmic binding protein-like II"/>
    <property type="match status" value="2"/>
</dbReference>
<dbReference type="Pfam" id="PF03180">
    <property type="entry name" value="Lipoprotein_9"/>
    <property type="match status" value="1"/>
</dbReference>
<evidence type="ECO:0000256" key="3">
    <source>
        <dbReference type="ARBA" id="ARBA00022729"/>
    </source>
</evidence>
<protein>
    <submittedName>
        <fullName evidence="8">Methionine ABC transporter substrate-binding protein</fullName>
    </submittedName>
</protein>
<keyword evidence="5" id="KW-0564">Palmitate</keyword>
<dbReference type="GO" id="GO:0016020">
    <property type="term" value="C:membrane"/>
    <property type="evidence" value="ECO:0007669"/>
    <property type="project" value="UniProtKB-SubCell"/>
</dbReference>
<comment type="caution">
    <text evidence="8">The sequence shown here is derived from an EMBL/GenBank/DDBJ whole genome shotgun (WGS) entry which is preliminary data.</text>
</comment>
<dbReference type="AlphaFoldDB" id="A0A939QDD8"/>
<feature type="chain" id="PRO_5037144813" evidence="7">
    <location>
        <begin position="27"/>
        <end position="301"/>
    </location>
</feature>
<reference evidence="8" key="1">
    <citation type="submission" date="2021-03" db="EMBL/GenBank/DDBJ databases">
        <title>Leucobacter chromiisoli sp. nov., isolated from chromium-containing soil of chemical plant.</title>
        <authorList>
            <person name="Xu Z."/>
        </authorList>
    </citation>
    <scope>NUCLEOTIDE SEQUENCE</scope>
    <source>
        <strain evidence="8">K 70/01</strain>
    </source>
</reference>
<name>A0A939QDD8_9MICO</name>
<feature type="signal peptide" evidence="7">
    <location>
        <begin position="1"/>
        <end position="26"/>
    </location>
</feature>
<gene>
    <name evidence="8" type="ORF">J4H85_08905</name>
</gene>
<evidence type="ECO:0000256" key="5">
    <source>
        <dbReference type="ARBA" id="ARBA00023139"/>
    </source>
</evidence>
<evidence type="ECO:0000313" key="8">
    <source>
        <dbReference type="EMBL" id="MBO2990107.1"/>
    </source>
</evidence>
<evidence type="ECO:0000256" key="2">
    <source>
        <dbReference type="ARBA" id="ARBA00008973"/>
    </source>
</evidence>
<evidence type="ECO:0000256" key="7">
    <source>
        <dbReference type="SAM" id="SignalP"/>
    </source>
</evidence>
<accession>A0A939QDD8</accession>
<dbReference type="EMBL" id="JAGFBF010000005">
    <property type="protein sequence ID" value="MBO2990107.1"/>
    <property type="molecule type" value="Genomic_DNA"/>
</dbReference>
<dbReference type="PANTHER" id="PTHR30429:SF3">
    <property type="entry name" value="LIPOPROTEIN"/>
    <property type="match status" value="1"/>
</dbReference>
<dbReference type="SUPFAM" id="SSF53850">
    <property type="entry name" value="Periplasmic binding protein-like II"/>
    <property type="match status" value="1"/>
</dbReference>
<evidence type="ECO:0000256" key="4">
    <source>
        <dbReference type="ARBA" id="ARBA00023136"/>
    </source>
</evidence>
<dbReference type="RefSeq" id="WP_208238831.1">
    <property type="nucleotide sequence ID" value="NZ_BAAAQU010000002.1"/>
</dbReference>
<organism evidence="8 9">
    <name type="scientific">Leucobacter tardus</name>
    <dbReference type="NCBI Taxonomy" id="501483"/>
    <lineage>
        <taxon>Bacteria</taxon>
        <taxon>Bacillati</taxon>
        <taxon>Actinomycetota</taxon>
        <taxon>Actinomycetes</taxon>
        <taxon>Micrococcales</taxon>
        <taxon>Microbacteriaceae</taxon>
        <taxon>Leucobacter</taxon>
    </lineage>
</organism>
<dbReference type="PANTHER" id="PTHR30429">
    <property type="entry name" value="D-METHIONINE-BINDING LIPOPROTEIN METQ"/>
    <property type="match status" value="1"/>
</dbReference>
<keyword evidence="3 7" id="KW-0732">Signal</keyword>